<evidence type="ECO:0000256" key="1">
    <source>
        <dbReference type="ARBA" id="ARBA00001974"/>
    </source>
</evidence>
<evidence type="ECO:0000256" key="5">
    <source>
        <dbReference type="ARBA" id="ARBA00023002"/>
    </source>
</evidence>
<sequence>MYTYINSCQNNYPGLDRGFNERYRLDENLSQKLGEGIYLANNAQDVLDILNKIVMLAGTLPSGKVRMISGGHCYEDFTFQSQTNNPNGTRYVIDLSNMREIYEESVDDITYVVVEPGASNWLIQQKLHSAYGVALPGGSCYSVCAGGHIAGGGYGLLSRLHGLTVDYLAGVEMIISDGAGGFKLRNFNVVDADRLNLACRGAGAGHFGVITKYYFAKEALPPAPEHALLVTFPVPWSQFINDDQTVNTGEFHCFIQAYFTACKTLAPQGFALGKFTARTSADDVMSIVMQVVYGPNSGHSATLGGIEVAPLLTKAAARAVIDDFRNSLSCWIAASVTSVYRAQPFFLHGHPVSASISLDMIYDLPWIDMTQLLNGSGENQNGKYKSSNIVKNFNQQESAAIAEFLTNTQAENQAPPDADLTQTLIQIDSYGAQINGMDINVTPVKTVVAARGSIMRIQYQTYWKNYEDTMEPTLRETKIVTWFNAGYNNIHSRAQGLVTNNGFPLWGDKYQGCYINYPDRQIGVNSGYKADPGLVYDGDFCELYFGTAVAATLKTIKKNVDPDNFFTFAQSIPVTTPK</sequence>
<evidence type="ECO:0000259" key="6">
    <source>
        <dbReference type="PROSITE" id="PS51387"/>
    </source>
</evidence>
<dbReference type="Gene3D" id="3.40.462.20">
    <property type="match status" value="1"/>
</dbReference>
<dbReference type="KEGG" id="sfo:Z042_21640"/>
<keyword evidence="3" id="KW-0285">Flavoprotein</keyword>
<evidence type="ECO:0000256" key="4">
    <source>
        <dbReference type="ARBA" id="ARBA00022827"/>
    </source>
</evidence>
<dbReference type="PATRIC" id="fig|1441930.4.peg.4273"/>
<keyword evidence="5" id="KW-0560">Oxidoreductase</keyword>
<dbReference type="HOGENOM" id="CLU_018354_2_0_6"/>
<dbReference type="RefSeq" id="WP_024911875.1">
    <property type="nucleotide sequence ID" value="NZ_CP007044.2"/>
</dbReference>
<accession>W0LKM6</accession>
<dbReference type="InterPro" id="IPR016166">
    <property type="entry name" value="FAD-bd_PCMH"/>
</dbReference>
<comment type="cofactor">
    <cofactor evidence="1">
        <name>FAD</name>
        <dbReference type="ChEBI" id="CHEBI:57692"/>
    </cofactor>
</comment>
<organism evidence="7 8">
    <name type="scientific">Chania multitudinisentens RB-25</name>
    <dbReference type="NCBI Taxonomy" id="1441930"/>
    <lineage>
        <taxon>Bacteria</taxon>
        <taxon>Pseudomonadati</taxon>
        <taxon>Pseudomonadota</taxon>
        <taxon>Gammaproteobacteria</taxon>
        <taxon>Enterobacterales</taxon>
        <taxon>Yersiniaceae</taxon>
        <taxon>Chania</taxon>
    </lineage>
</organism>
<dbReference type="InterPro" id="IPR050416">
    <property type="entry name" value="FAD-linked_Oxidoreductase"/>
</dbReference>
<dbReference type="PANTHER" id="PTHR42973:SF39">
    <property type="entry name" value="FAD-BINDING PCMH-TYPE DOMAIN-CONTAINING PROTEIN"/>
    <property type="match status" value="1"/>
</dbReference>
<proteinExistence type="inferred from homology"/>
<name>W0LKM6_9GAMM</name>
<evidence type="ECO:0000256" key="3">
    <source>
        <dbReference type="ARBA" id="ARBA00022630"/>
    </source>
</evidence>
<reference evidence="7 8" key="2">
    <citation type="submission" date="2015-03" db="EMBL/GenBank/DDBJ databases">
        <authorList>
            <person name="Chan K.-G."/>
        </authorList>
    </citation>
    <scope>NUCLEOTIDE SEQUENCE [LARGE SCALE GENOMIC DNA]</scope>
    <source>
        <strain evidence="7 8">RB-25</strain>
    </source>
</reference>
<keyword evidence="8" id="KW-1185">Reference proteome</keyword>
<feature type="domain" description="FAD-binding PCMH-type" evidence="6">
    <location>
        <begin position="30"/>
        <end position="220"/>
    </location>
</feature>
<dbReference type="EMBL" id="CP007044">
    <property type="protein sequence ID" value="AHG22964.1"/>
    <property type="molecule type" value="Genomic_DNA"/>
</dbReference>
<dbReference type="InterPro" id="IPR006094">
    <property type="entry name" value="Oxid_FAD_bind_N"/>
</dbReference>
<gene>
    <name evidence="7" type="ORF">Z042_21640</name>
</gene>
<comment type="similarity">
    <text evidence="2">Belongs to the oxygen-dependent FAD-linked oxidoreductase family.</text>
</comment>
<evidence type="ECO:0000313" key="7">
    <source>
        <dbReference type="EMBL" id="AHG22964.1"/>
    </source>
</evidence>
<evidence type="ECO:0000313" key="8">
    <source>
        <dbReference type="Proteomes" id="UP000019030"/>
    </source>
</evidence>
<dbReference type="InterPro" id="IPR012951">
    <property type="entry name" value="BBE"/>
</dbReference>
<dbReference type="PANTHER" id="PTHR42973">
    <property type="entry name" value="BINDING OXIDOREDUCTASE, PUTATIVE (AFU_ORTHOLOGUE AFUA_1G17690)-RELATED"/>
    <property type="match status" value="1"/>
</dbReference>
<dbReference type="InterPro" id="IPR036318">
    <property type="entry name" value="FAD-bd_PCMH-like_sf"/>
</dbReference>
<dbReference type="Gene3D" id="3.30.465.10">
    <property type="match status" value="1"/>
</dbReference>
<dbReference type="InterPro" id="IPR016169">
    <property type="entry name" value="FAD-bd_PCMH_sub2"/>
</dbReference>
<dbReference type="eggNOG" id="COG0277">
    <property type="taxonomic scope" value="Bacteria"/>
</dbReference>
<evidence type="ECO:0000256" key="2">
    <source>
        <dbReference type="ARBA" id="ARBA00005466"/>
    </source>
</evidence>
<protein>
    <recommendedName>
        <fullName evidence="6">FAD-binding PCMH-type domain-containing protein</fullName>
    </recommendedName>
</protein>
<dbReference type="Pfam" id="PF08031">
    <property type="entry name" value="BBE"/>
    <property type="match status" value="1"/>
</dbReference>
<dbReference type="SUPFAM" id="SSF56176">
    <property type="entry name" value="FAD-binding/transporter-associated domain-like"/>
    <property type="match status" value="1"/>
</dbReference>
<dbReference type="Proteomes" id="UP000019030">
    <property type="component" value="Chromosome"/>
</dbReference>
<dbReference type="PROSITE" id="PS51387">
    <property type="entry name" value="FAD_PCMH"/>
    <property type="match status" value="1"/>
</dbReference>
<dbReference type="GO" id="GO:0016491">
    <property type="term" value="F:oxidoreductase activity"/>
    <property type="evidence" value="ECO:0007669"/>
    <property type="project" value="UniProtKB-KW"/>
</dbReference>
<reference evidence="7 8" key="1">
    <citation type="submission" date="2014-01" db="EMBL/GenBank/DDBJ databases">
        <title>Isolation of Serratia multitudinisentens RB-25 from Ex-Landfill site.</title>
        <authorList>
            <person name="Robson E.H.J."/>
        </authorList>
    </citation>
    <scope>NUCLEOTIDE SEQUENCE [LARGE SCALE GENOMIC DNA]</scope>
    <source>
        <strain evidence="7 8">RB-25</strain>
    </source>
</reference>
<dbReference type="STRING" id="1441930.Z042_21640"/>
<keyword evidence="4" id="KW-0274">FAD</keyword>
<dbReference type="Pfam" id="PF01565">
    <property type="entry name" value="FAD_binding_4"/>
    <property type="match status" value="1"/>
</dbReference>
<dbReference type="GO" id="GO:0071949">
    <property type="term" value="F:FAD binding"/>
    <property type="evidence" value="ECO:0007669"/>
    <property type="project" value="InterPro"/>
</dbReference>
<dbReference type="AlphaFoldDB" id="W0LKM6"/>